<feature type="compositionally biased region" description="Basic and acidic residues" evidence="2">
    <location>
        <begin position="1959"/>
        <end position="1973"/>
    </location>
</feature>
<feature type="region of interest" description="Disordered" evidence="2">
    <location>
        <begin position="3004"/>
        <end position="3229"/>
    </location>
</feature>
<feature type="compositionally biased region" description="Acidic residues" evidence="2">
    <location>
        <begin position="3256"/>
        <end position="3283"/>
    </location>
</feature>
<dbReference type="InterPro" id="IPR056617">
    <property type="entry name" value="MAP1B/S_N"/>
</dbReference>
<feature type="compositionally biased region" description="Basic and acidic residues" evidence="2">
    <location>
        <begin position="2409"/>
        <end position="2432"/>
    </location>
</feature>
<dbReference type="PANTHER" id="PTHR13843:SF6">
    <property type="entry name" value="MICROTUBULE-ASSOCIATED PROTEIN 1A"/>
    <property type="match status" value="1"/>
</dbReference>
<feature type="compositionally biased region" description="Basic and acidic residues" evidence="2">
    <location>
        <begin position="727"/>
        <end position="741"/>
    </location>
</feature>
<feature type="region of interest" description="Disordered" evidence="2">
    <location>
        <begin position="3246"/>
        <end position="3576"/>
    </location>
</feature>
<feature type="compositionally biased region" description="Basic and acidic residues" evidence="2">
    <location>
        <begin position="3284"/>
        <end position="3316"/>
    </location>
</feature>
<dbReference type="GO" id="GO:0000226">
    <property type="term" value="P:microtubule cytoskeleton organization"/>
    <property type="evidence" value="ECO:0007669"/>
    <property type="project" value="InterPro"/>
</dbReference>
<feature type="compositionally biased region" description="Basic and acidic residues" evidence="2">
    <location>
        <begin position="3071"/>
        <end position="3088"/>
    </location>
</feature>
<dbReference type="GO" id="GO:0005829">
    <property type="term" value="C:cytosol"/>
    <property type="evidence" value="ECO:0007669"/>
    <property type="project" value="TreeGrafter"/>
</dbReference>
<gene>
    <name evidence="6" type="primary">LOC108883009</name>
</gene>
<feature type="compositionally biased region" description="Basic and acidic residues" evidence="2">
    <location>
        <begin position="3559"/>
        <end position="3573"/>
    </location>
</feature>
<feature type="compositionally biased region" description="Basic residues" evidence="2">
    <location>
        <begin position="709"/>
        <end position="726"/>
    </location>
</feature>
<feature type="compositionally biased region" description="Low complexity" evidence="2">
    <location>
        <begin position="3818"/>
        <end position="3839"/>
    </location>
</feature>
<feature type="region of interest" description="Disordered" evidence="2">
    <location>
        <begin position="3818"/>
        <end position="4355"/>
    </location>
</feature>
<feature type="compositionally biased region" description="Basic and acidic residues" evidence="2">
    <location>
        <begin position="892"/>
        <end position="916"/>
    </location>
</feature>
<feature type="compositionally biased region" description="Polar residues" evidence="2">
    <location>
        <begin position="3049"/>
        <end position="3069"/>
    </location>
</feature>
<dbReference type="GO" id="GO:0030425">
    <property type="term" value="C:dendrite"/>
    <property type="evidence" value="ECO:0007669"/>
    <property type="project" value="TreeGrafter"/>
</dbReference>
<accession>A0AAJ7LUY4</accession>
<dbReference type="InterPro" id="IPR057480">
    <property type="entry name" value="MAP1A/B/S-like_MBL"/>
</dbReference>
<proteinExistence type="predicted"/>
<feature type="compositionally biased region" description="Low complexity" evidence="2">
    <location>
        <begin position="4331"/>
        <end position="4351"/>
    </location>
</feature>
<feature type="region of interest" description="Disordered" evidence="2">
    <location>
        <begin position="2022"/>
        <end position="2085"/>
    </location>
</feature>
<feature type="compositionally biased region" description="Polar residues" evidence="2">
    <location>
        <begin position="3840"/>
        <end position="3852"/>
    </location>
</feature>
<feature type="compositionally biased region" description="Basic and acidic residues" evidence="2">
    <location>
        <begin position="2936"/>
        <end position="2954"/>
    </location>
</feature>
<dbReference type="Proteomes" id="UP000694890">
    <property type="component" value="Linkage group LG10"/>
</dbReference>
<feature type="compositionally biased region" description="Low complexity" evidence="2">
    <location>
        <begin position="4008"/>
        <end position="4023"/>
    </location>
</feature>
<feature type="compositionally biased region" description="Basic and acidic residues" evidence="2">
    <location>
        <begin position="1627"/>
        <end position="1675"/>
    </location>
</feature>
<feature type="compositionally biased region" description="Basic and acidic residues" evidence="2">
    <location>
        <begin position="1366"/>
        <end position="1440"/>
    </location>
</feature>
<dbReference type="GO" id="GO:0031114">
    <property type="term" value="P:regulation of microtubule depolymerization"/>
    <property type="evidence" value="ECO:0007669"/>
    <property type="project" value="TreeGrafter"/>
</dbReference>
<feature type="compositionally biased region" description="Basic and acidic residues" evidence="2">
    <location>
        <begin position="2886"/>
        <end position="2903"/>
    </location>
</feature>
<feature type="compositionally biased region" description="Basic and acidic residues" evidence="2">
    <location>
        <begin position="1695"/>
        <end position="1751"/>
    </location>
</feature>
<dbReference type="SUPFAM" id="SSF56281">
    <property type="entry name" value="Metallo-hydrolase/oxidoreductase"/>
    <property type="match status" value="1"/>
</dbReference>
<feature type="compositionally biased region" description="Basic and acidic residues" evidence="2">
    <location>
        <begin position="4025"/>
        <end position="4043"/>
    </location>
</feature>
<feature type="region of interest" description="Disordered" evidence="2">
    <location>
        <begin position="549"/>
        <end position="766"/>
    </location>
</feature>
<dbReference type="KEGG" id="lcf:108883009"/>
<evidence type="ECO:0000259" key="3">
    <source>
        <dbReference type="Pfam" id="PF23415"/>
    </source>
</evidence>
<feature type="compositionally biased region" description="Basic and acidic residues" evidence="2">
    <location>
        <begin position="3449"/>
        <end position="3459"/>
    </location>
</feature>
<feature type="compositionally biased region" description="Basic and acidic residues" evidence="2">
    <location>
        <begin position="3858"/>
        <end position="3877"/>
    </location>
</feature>
<feature type="region of interest" description="Disordered" evidence="2">
    <location>
        <begin position="1366"/>
        <end position="1675"/>
    </location>
</feature>
<feature type="compositionally biased region" description="Basic and acidic residues" evidence="2">
    <location>
        <begin position="1559"/>
        <end position="1617"/>
    </location>
</feature>
<feature type="compositionally biased region" description="Polar residues" evidence="2">
    <location>
        <begin position="2836"/>
        <end position="2846"/>
    </location>
</feature>
<feature type="compositionally biased region" description="Basic and acidic residues" evidence="2">
    <location>
        <begin position="3023"/>
        <end position="3042"/>
    </location>
</feature>
<feature type="compositionally biased region" description="Acidic residues" evidence="2">
    <location>
        <begin position="1219"/>
        <end position="1231"/>
    </location>
</feature>
<feature type="compositionally biased region" description="Acidic residues" evidence="2">
    <location>
        <begin position="857"/>
        <end position="867"/>
    </location>
</feature>
<feature type="compositionally biased region" description="Basic and acidic residues" evidence="2">
    <location>
        <begin position="1814"/>
        <end position="1937"/>
    </location>
</feature>
<feature type="region of interest" description="Disordered" evidence="2">
    <location>
        <begin position="1695"/>
        <end position="1791"/>
    </location>
</feature>
<evidence type="ECO:0000256" key="1">
    <source>
        <dbReference type="SAM" id="Coils"/>
    </source>
</evidence>
<feature type="compositionally biased region" description="Acidic residues" evidence="2">
    <location>
        <begin position="3997"/>
        <end position="4007"/>
    </location>
</feature>
<feature type="compositionally biased region" description="Basic and acidic residues" evidence="2">
    <location>
        <begin position="1187"/>
        <end position="1196"/>
    </location>
</feature>
<feature type="compositionally biased region" description="Basic and acidic residues" evidence="2">
    <location>
        <begin position="3884"/>
        <end position="3972"/>
    </location>
</feature>
<feature type="compositionally biased region" description="Basic and acidic residues" evidence="2">
    <location>
        <begin position="826"/>
        <end position="851"/>
    </location>
</feature>
<feature type="compositionally biased region" description="Basic and acidic residues" evidence="2">
    <location>
        <begin position="2567"/>
        <end position="2626"/>
    </location>
</feature>
<feature type="compositionally biased region" description="Basic and acidic residues" evidence="2">
    <location>
        <begin position="2496"/>
        <end position="2505"/>
    </location>
</feature>
<dbReference type="RefSeq" id="XP_018531361.2">
    <property type="nucleotide sequence ID" value="XM_018675845.2"/>
</dbReference>
<feature type="compositionally biased region" description="Basic and acidic residues" evidence="2">
    <location>
        <begin position="2441"/>
        <end position="2478"/>
    </location>
</feature>
<feature type="compositionally biased region" description="Basic and acidic residues" evidence="2">
    <location>
        <begin position="3246"/>
        <end position="3255"/>
    </location>
</feature>
<feature type="compositionally biased region" description="Basic and acidic residues" evidence="2">
    <location>
        <begin position="2048"/>
        <end position="2085"/>
    </location>
</feature>
<feature type="compositionally biased region" description="Basic and acidic residues" evidence="2">
    <location>
        <begin position="2512"/>
        <end position="2560"/>
    </location>
</feature>
<feature type="compositionally biased region" description="Basic and acidic residues" evidence="2">
    <location>
        <begin position="643"/>
        <end position="699"/>
    </location>
</feature>
<feature type="region of interest" description="Disordered" evidence="2">
    <location>
        <begin position="2292"/>
        <end position="2975"/>
    </location>
</feature>
<feature type="compositionally biased region" description="Polar residues" evidence="2">
    <location>
        <begin position="4074"/>
        <end position="4085"/>
    </location>
</feature>
<protein>
    <submittedName>
        <fullName evidence="6">LOW QUALITY PROTEIN: microtubule-associated protein 1B-like</fullName>
    </submittedName>
</protein>
<feature type="compositionally biased region" description="Basic and acidic residues" evidence="2">
    <location>
        <begin position="597"/>
        <end position="635"/>
    </location>
</feature>
<reference evidence="6" key="1">
    <citation type="submission" date="2025-08" db="UniProtKB">
        <authorList>
            <consortium name="RefSeq"/>
        </authorList>
    </citation>
    <scope>IDENTIFICATION</scope>
    <source>
        <tissue evidence="6">Brain</tissue>
    </source>
</reference>
<dbReference type="InterPro" id="IPR036866">
    <property type="entry name" value="RibonucZ/Hydroxyglut_hydro"/>
</dbReference>
<dbReference type="GO" id="GO:0007409">
    <property type="term" value="P:axonogenesis"/>
    <property type="evidence" value="ECO:0007669"/>
    <property type="project" value="TreeGrafter"/>
</dbReference>
<feature type="compositionally biased region" description="Basic and acidic residues" evidence="2">
    <location>
        <begin position="3146"/>
        <end position="3174"/>
    </location>
</feature>
<feature type="region of interest" description="Disordered" evidence="2">
    <location>
        <begin position="3716"/>
        <end position="3775"/>
    </location>
</feature>
<dbReference type="GO" id="GO:0008017">
    <property type="term" value="F:microtubule binding"/>
    <property type="evidence" value="ECO:0007669"/>
    <property type="project" value="InterPro"/>
</dbReference>
<feature type="compositionally biased region" description="Basic and acidic residues" evidence="2">
    <location>
        <begin position="2292"/>
        <end position="2401"/>
    </location>
</feature>
<feature type="compositionally biased region" description="Polar residues" evidence="2">
    <location>
        <begin position="3668"/>
        <end position="3684"/>
    </location>
</feature>
<feature type="compositionally biased region" description="Acidic residues" evidence="2">
    <location>
        <begin position="2655"/>
        <end position="2666"/>
    </location>
</feature>
<feature type="compositionally biased region" description="Basic and acidic residues" evidence="2">
    <location>
        <begin position="1777"/>
        <end position="1791"/>
    </location>
</feature>
<feature type="compositionally biased region" description="Basic and acidic residues" evidence="2">
    <location>
        <begin position="3412"/>
        <end position="3428"/>
    </location>
</feature>
<dbReference type="PANTHER" id="PTHR13843">
    <property type="entry name" value="MICROTUBULE-ASSOCIATED PROTEIN"/>
    <property type="match status" value="1"/>
</dbReference>
<dbReference type="InterPro" id="IPR026074">
    <property type="entry name" value="MAP1"/>
</dbReference>
<feature type="compositionally biased region" description="Basic and acidic residues" evidence="2">
    <location>
        <begin position="1491"/>
        <end position="1549"/>
    </location>
</feature>
<feature type="region of interest" description="Disordered" evidence="2">
    <location>
        <begin position="1139"/>
        <end position="1237"/>
    </location>
</feature>
<evidence type="ECO:0000259" key="4">
    <source>
        <dbReference type="Pfam" id="PF25281"/>
    </source>
</evidence>
<feature type="compositionally biased region" description="Low complexity" evidence="2">
    <location>
        <begin position="4047"/>
        <end position="4061"/>
    </location>
</feature>
<dbReference type="GO" id="GO:0005874">
    <property type="term" value="C:microtubule"/>
    <property type="evidence" value="ECO:0007669"/>
    <property type="project" value="InterPro"/>
</dbReference>
<feature type="compositionally biased region" description="Basic and acidic residues" evidence="2">
    <location>
        <begin position="2022"/>
        <end position="2042"/>
    </location>
</feature>
<feature type="compositionally biased region" description="Polar residues" evidence="2">
    <location>
        <begin position="4152"/>
        <end position="4166"/>
    </location>
</feature>
<feature type="region of interest" description="Disordered" evidence="2">
    <location>
        <begin position="1292"/>
        <end position="1351"/>
    </location>
</feature>
<feature type="compositionally biased region" description="Basic and acidic residues" evidence="2">
    <location>
        <begin position="2731"/>
        <end position="2751"/>
    </location>
</feature>
<feature type="compositionally biased region" description="Basic and acidic residues" evidence="2">
    <location>
        <begin position="1758"/>
        <end position="1770"/>
    </location>
</feature>
<organism evidence="5 6">
    <name type="scientific">Lates calcarifer</name>
    <name type="common">Barramundi</name>
    <name type="synonym">Holocentrus calcarifer</name>
    <dbReference type="NCBI Taxonomy" id="8187"/>
    <lineage>
        <taxon>Eukaryota</taxon>
        <taxon>Metazoa</taxon>
        <taxon>Chordata</taxon>
        <taxon>Craniata</taxon>
        <taxon>Vertebrata</taxon>
        <taxon>Euteleostomi</taxon>
        <taxon>Actinopterygii</taxon>
        <taxon>Neopterygii</taxon>
        <taxon>Teleostei</taxon>
        <taxon>Neoteleostei</taxon>
        <taxon>Acanthomorphata</taxon>
        <taxon>Carangaria</taxon>
        <taxon>Carangaria incertae sedis</taxon>
        <taxon>Centropomidae</taxon>
        <taxon>Lates</taxon>
    </lineage>
</organism>
<feature type="compositionally biased region" description="Basic and acidic residues" evidence="2">
    <location>
        <begin position="2912"/>
        <end position="2929"/>
    </location>
</feature>
<feature type="region of interest" description="Disordered" evidence="2">
    <location>
        <begin position="3668"/>
        <end position="3704"/>
    </location>
</feature>
<feature type="compositionally biased region" description="Polar residues" evidence="2">
    <location>
        <begin position="3105"/>
        <end position="3138"/>
    </location>
</feature>
<dbReference type="GO" id="GO:0043025">
    <property type="term" value="C:neuronal cell body"/>
    <property type="evidence" value="ECO:0007669"/>
    <property type="project" value="TreeGrafter"/>
</dbReference>
<feature type="compositionally biased region" description="Low complexity" evidence="2">
    <location>
        <begin position="2816"/>
        <end position="2835"/>
    </location>
</feature>
<feature type="compositionally biased region" description="Polar residues" evidence="2">
    <location>
        <begin position="3461"/>
        <end position="3484"/>
    </location>
</feature>
<name>A0AAJ7LUY4_LATCA</name>
<feature type="region of interest" description="Disordered" evidence="2">
    <location>
        <begin position="1810"/>
        <end position="2009"/>
    </location>
</feature>
<evidence type="ECO:0000313" key="6">
    <source>
        <dbReference type="RefSeq" id="XP_018531361.2"/>
    </source>
</evidence>
<feature type="compositionally biased region" description="Basic and acidic residues" evidence="2">
    <location>
        <begin position="2848"/>
        <end position="2872"/>
    </location>
</feature>
<feature type="compositionally biased region" description="Basic residues" evidence="2">
    <location>
        <begin position="4110"/>
        <end position="4123"/>
    </location>
</feature>
<feature type="compositionally biased region" description="Basic and acidic residues" evidence="2">
    <location>
        <begin position="3515"/>
        <end position="3548"/>
    </location>
</feature>
<evidence type="ECO:0000313" key="5">
    <source>
        <dbReference type="Proteomes" id="UP000694890"/>
    </source>
</evidence>
<feature type="coiled-coil region" evidence="1">
    <location>
        <begin position="2139"/>
        <end position="2195"/>
    </location>
</feature>
<dbReference type="GO" id="GO:0005875">
    <property type="term" value="C:microtubule associated complex"/>
    <property type="evidence" value="ECO:0007669"/>
    <property type="project" value="TreeGrafter"/>
</dbReference>
<dbReference type="GO" id="GO:0003779">
    <property type="term" value="F:actin binding"/>
    <property type="evidence" value="ECO:0007669"/>
    <property type="project" value="TreeGrafter"/>
</dbReference>
<feature type="domain" description="Microtubule-associated protein 1B/S N-terminal" evidence="3">
    <location>
        <begin position="66"/>
        <end position="260"/>
    </location>
</feature>
<feature type="compositionally biased region" description="Polar residues" evidence="2">
    <location>
        <begin position="4286"/>
        <end position="4300"/>
    </location>
</feature>
<dbReference type="Pfam" id="PF23415">
    <property type="entry name" value="MAPB1_N"/>
    <property type="match status" value="1"/>
</dbReference>
<keyword evidence="1" id="KW-0175">Coiled coil</keyword>
<sequence length="4471" mass="494949">MAMESASASAPGVVAMEIPVRGALPVVEEDEGFSAPTPGSEERLRYRRGGGRRRRGVPFNRGSYYMLIVIGEIGTEHQLEAARALIERGIRSWDVDLQCCDLDQQLQLFITRHSAHFSSEVRGQRTLHHSSDVLEIVVLVNPSEDTVVSEIQSLVTDSAGHKLLVLSGQSSDHGGLLLQTGVFTYQTFSRVFTDPGVSELLGTTAPKQQATLTVSCRGEVGWSSLGQLQILREFLEYKLNPEPVLPKMEGVTEFTEYISETVDVPSPFDLLEPPTSGGFLKLSKPCCYIFPGGRGDSALFAVNGFNILVDGGSERKSCFWKLVRHLDRIDSILLTHIGADNLPGINGLLQRKIAEQEEEQSQGSTNYSDWMKNLISPELGVVFFNVPEKLRMPESNLKVKRSIEEASLTLQYLNKLGIKPEPLFRVVSNTIEPITLFHKMGVGRLDMYILNPVKDSKEMQFLMQKWAGNSKAKTGIVLPNGKEGEISVPYLTSVTALVVWLPANPAEKIVRVLFPGNAPQNKILEGLEKLKHLDFLRYPVATQKDIASGAPPSVIKQTKLKQRTDSKESLKSSPKTTAKATKKETEGQDDVSAATEAKSDSVKENILEKKEEKKPTKTIKSKTDVPEKKKLLKEKSLKKHSKERVSKMDEKKDKEKKEIKKVKKDDSAKKDDKKDVKSKEDKKKDTSKPELRKITKPDLKPLTPEVRKTLHKAKVSSKAKTGKIKAAKAEPPEPKAEEPKPEIIQPEPIENGAVEGMSAPSTPEDLTKDFEELKKADVVAVSAEPPDSTEVSSEPTEQEKQEVQETISEIPAGTKSPEEEVTAPEVKAEIEDKEKEATQERELEEAQKFEDEGAATQDEEEEEEEEVAPAVEKKTEEEEEEDMGIGEEEDESKWKEAKDDGLDRKHEIEQMEKSELTAKVVTQKELQMTPSKEEQEKEEEEEEAVEKAELEEVEDLDVIADEEIKVKPEDVVEEQMVTESKTDEIMTAAKYEEEEEEGYLSHVGGATAPITSVAQGAAAAEPVSYIQDETIPGYSETEQTISDEEIHEEAEERIPHLQYDVGAYDISVPDQTESFVNIHGMREMQAAAMTEKGFIPAVQEQVSVFTNIITAPLAEEEHVSSATSITEYDKMSSFPTSIAEDQSVASVAAPQAEEPPKTPAPLSTPPDVTQGKEQPLSAGTLSPPSLEDDKQPKSPSEDIQLPLLEAKTAAKAPDAHGAEEEEEEEEEEEDQTPNVDISLEKLQEGYASSQILQGKEKDIEKLAGSVSPVSKTIQDTKPVHLPVEEENIDAVAPKDISSVVPTRPFGSDSVTSESEERCFSPDDITVKMASPPQSGPSSAAHSPIRQSPVEEKMKVFPDLELQKEEKIPDVVTATEDKTKKLGDEAEKETQKDIDKQKTDQHEVEAEKFSDKTFEKDIKEVPVTKEPEKDISPVPKDESKQAETTPVVAASLTEVQSPMLERDSLISSAQREEDIDVGLKDKEPKVPVPGKFPEREGRFLDDDDDDHKKDDDDHDDKSAVKIVKAEHEQEKDDISDVKQIEDEQKQKSVTEEDVSAIKSIMDEKAEKEAVKDDTSDIKPVKEEQIAKDTVTVDRAIKDEQKEPEKDHIPEAKPTKEAEVEIVAAPEAKQIKDEQEQKDTKQDEDVDLKTKETEVKKDDVSDGKILKEEEKEKEPEKVGTFDIIPIKTEEKEIEKVHATDIKPVQEKMEKEAKKDDKPIIVPTKDQEKKKETETSDIKVIEDKKEEKEVEKIDVTAAKPSTDEQKEKEKEMGDLTVAKPTKEEEIIGKDDTSAVTVKEEKEQEVCKDAISTISPTKVEEKDVTVSKDDIFTAKPTTEQEKEKETSKDDVSVTKLSMEQDKDITPSKDDTQTFKPTTEEDRRDDISKDDTAAIKPTKEEEKDKLPSKEETSAVKPTVGEEKGQEESKDDTAGVRLTKMEEEQVIPTKVEEKEPLKDAVQPGVEREKEQETSKDKDVTSAVISTVKASEDETSTKIDIPVAKPTMQDEKEEDISKDICAVKSIEGEKEKAVDKEEAFTVKPSKEGEMTIQDRSAEHIKEDTVTTKEEMSDIKPSKEEESKDTAGVKPLIDKEKTELKDVTADVTVIKEEAKTELKDVTPDVTVIKEEAKTELKDVTPDVTVIKEEAKTELKDVTADVTVIKEEAKTELKDVTADVTVIKEEAKTELKDVTADVTVIKEEAKTELKDVTPDITVIKEEAKTELKDVTPDITVIKEEAKTELKDVTADVTVIKEEAKETPKEETHDTEFKVKEEEMEKEKSDISDLVCFKEQKEKDIVDTSVKTSRDDKEVEKTDISDKQIIKEEPKEQEKDDISDQKPILEELKYKETEKDDTKKEKETDATVEQSKDVKEKESPKVEAIKEEMKDEVKQDIREAESIKEGTEKEVCAPTLSAKDADKGKHDYPFESEPKKDDKKEPAPPMAPTVEEEKTKETKKDDICDVTDKHIHEETSDKLPEAQTEKDTFGVSVEMQKDSSVTESSEDLKPAKDDISVSPLHIQEEKKEQDKEEKVIISQEEKTEKEKDDAHVAELSKEQKMEKEQEKEYSYEFEDIKDEKTKPTEEEKIIKEKDAADTKMDDITEKEKYDSSDTDHTKEEKWEREELQEKDQDKTIKQPAQTITGEAVASKSDFKPAFVVHSSDEDREDEEEEEDICMGGAGSRPLSVEPRKSDHDISSAGLPLTETAPKSDQTKPPTSEQTTVIIPTLTMQEPSIDEDIKESGKEESRLSPMADKDDVKTETTTAPLAKPEPSFDIVTSKEEMSSTPKQEPASDIPAAKTEPVSDSTEKKPALSTVSSTDSQPRSCTLSSTESQSSVEETPQQEKQIPSQTSPGVTDTEKTKPDEKPRKEAEREMEGEREVASPGFSRPCSYFTLDRDSEEAGHPDAAKSEPAKIQSGDKVTSEKEAVSGSLKDEKETFGASKYDPYEKPISKDQDLDSREEPEVSLGFDHTSDIGIDDNRRTSQTEAGGAMFLLDDQYKEEPLSFSRVDYSPVSLTESERSSHHSRSASPKYEDREKGQEEESEREERPDTPYVEKSFSSIDMQDNKMSQAAESYSFTPKEDKPEKSEKEKDDMKEGAAAALQPGATGESDKVSTSAAIQSAGVSLRQETPSPSWSQTDLGAQASATPVAFGDFTEKKTSEKEKEKSAESLKEKTESSEREGSPSGRHSPAEKDILPQQASPLERDETSTDSRTAPATTFLGHEIDDNVLASDNSQISSSATCKSMLDFPEGKESLIDKRLLVEGEDFNVDDDEEEDEDEEEEEEEELSDVDMEKGAREQSEKEMCRRSPDDSAKLAEVEDSNKKSQLPESGFLKEETVCKPSPDDASASKLTETDKQDISKKPPSPDEKPLKAEDTTGDTATPKPAETKSEDVGKTTPSLGLSAHKAEEICVSTPEAQKLPETKKAEDTDKKHLSPEATTKRRLSSAEDITSSEVAESKKGDEDKGSLSPSFLTKETCQPISTSSLISSALPTDHSEAKPTSSPSPPLTGSYADIGQSRSGDYSEHFSSEESKVEFREDKKDTSEGSKLSDDKYYSQRGIQEESSDERQTPDIPTKHEETTSSACTYTTLTYSTSTYSSTSYSYSSSASTSASLSQQFGDKAETFTTISSSEVPLVKEESSFTKASTSSCFGGFQRDEYMEVTSKPATKMSLLSQFEETKPSSPVLSTTAKQTEDPVSSAKPEADTKSSTDSFYMLETKIITSTAAPSLQPTDPVKVSESLSTSEAHFDVSPLQRADSSDRGSQGSAEDEEPHTLEMEDSTLPCRIECQKIKVAEQKETISSITGSHVVESTTHAVETKTVTITSTTVVSKPDVVSQTTQQTSSVTPLSDSGATKTSCAITDVSKTGEDKEKKEKTSEAKEEKTSGAAAPLKEDAKVAEKETSEKDEKTEAAKKDAEVKLKTEEKKLEEKMCKDSTEEKKATTDPKMCEKTEVGKGSELERVEEKSLLDKPPERLEVRRKSSISDWELLQRPDDCPSVPPPGYGDDDEEEEAMEAMEWMSSVHSTSMSSSKDTYHTDTSGKGDVKTDRPSDLNTGATSSSASPPGYSSCEYKHRKGELSPSFINPSPHQLSSDEGEEDGRSDHFQDGDEDDQEQHSVKRRSHKQRHHHAQSYHGDAGSHQLPGAMSSGLAVTLAGEETPPTSASESLPSQSDSDVPPETEECPSITAEGNLDSDEDAEHLPVDKLSASGGGHHPPSPRSAQRTHDPPPTPMKDPYPHPPHPDVCMVDPEALLNDHSSTEKLLKKEHKTTKGLRKGKPKSASPARKGEVRKRSSTPVKQSKDSASPRSASLRRKDTERSSRLIKMSETQGSRTEILNPGKGLVNGVKSSSGNNSQKTSSAVPPGPPVYVDLAYVPNHCSAKNVDQEFFKRVRAAYYVVSGNDPGSGEPSRGVLDALLEGKAQWGSNLQVTLIPTHDTEVTRDWYQQTHERQQDLNIMVLASSSTVVMQDESFPACKIEF</sequence>
<evidence type="ECO:0000256" key="2">
    <source>
        <dbReference type="SAM" id="MobiDB-lite"/>
    </source>
</evidence>
<feature type="compositionally biased region" description="Polar residues" evidence="2">
    <location>
        <begin position="2698"/>
        <end position="2723"/>
    </location>
</feature>
<feature type="compositionally biased region" description="Pro residues" evidence="2">
    <location>
        <begin position="4219"/>
        <end position="4231"/>
    </location>
</feature>
<feature type="region of interest" description="Disordered" evidence="2">
    <location>
        <begin position="780"/>
        <end position="948"/>
    </location>
</feature>
<dbReference type="GeneID" id="108883009"/>
<feature type="compositionally biased region" description="Acidic residues" evidence="2">
    <location>
        <begin position="877"/>
        <end position="891"/>
    </location>
</feature>
<feature type="domain" description="Microtubule-associated protein 1A/B/S-like MBL-like" evidence="4">
    <location>
        <begin position="265"/>
        <end position="547"/>
    </location>
</feature>
<feature type="compositionally biased region" description="Basic residues" evidence="2">
    <location>
        <begin position="4256"/>
        <end position="4270"/>
    </location>
</feature>
<feature type="compositionally biased region" description="Polar residues" evidence="2">
    <location>
        <begin position="2805"/>
        <end position="2815"/>
    </location>
</feature>
<dbReference type="GO" id="GO:0045202">
    <property type="term" value="C:synapse"/>
    <property type="evidence" value="ECO:0007669"/>
    <property type="project" value="TreeGrafter"/>
</dbReference>
<dbReference type="Pfam" id="PF25281">
    <property type="entry name" value="MBL_MAP1B"/>
    <property type="match status" value="1"/>
</dbReference>
<feature type="region of interest" description="Disordered" evidence="2">
    <location>
        <begin position="2249"/>
        <end position="2279"/>
    </location>
</feature>
<dbReference type="GO" id="GO:0016358">
    <property type="term" value="P:dendrite development"/>
    <property type="evidence" value="ECO:0007669"/>
    <property type="project" value="TreeGrafter"/>
</dbReference>
<feature type="compositionally biased region" description="Low complexity" evidence="2">
    <location>
        <begin position="1329"/>
        <end position="1343"/>
    </location>
</feature>
<feature type="compositionally biased region" description="Basic and acidic residues" evidence="2">
    <location>
        <begin position="3345"/>
        <end position="3368"/>
    </location>
</feature>